<comment type="pathway">
    <text evidence="3">Pyrimidine metabolism; uracil degradation via oxidative pathway; malonate and urea from uracil: step 2/3.</text>
</comment>
<feature type="binding site" evidence="3">
    <location>
        <position position="53"/>
    </location>
    <ligand>
        <name>substrate</name>
    </ligand>
</feature>
<dbReference type="UniPathway" id="UPA00582">
    <property type="reaction ID" value="UER00644"/>
</dbReference>
<evidence type="ECO:0000256" key="2">
    <source>
        <dbReference type="ARBA" id="ARBA00022801"/>
    </source>
</evidence>
<dbReference type="Gene3D" id="3.30.1330.170">
    <property type="entry name" value="Cyanuric acid hydrolase/Barbiturase, RU A"/>
    <property type="match status" value="1"/>
</dbReference>
<feature type="binding site" evidence="3">
    <location>
        <position position="354"/>
    </location>
    <ligand>
        <name>Mg(2+)</name>
        <dbReference type="ChEBI" id="CHEBI:18420"/>
        <note>structural</note>
    </ligand>
</feature>
<feature type="binding site" evidence="3">
    <location>
        <begin position="347"/>
        <end position="348"/>
    </location>
    <ligand>
        <name>substrate</name>
    </ligand>
</feature>
<comment type="domain">
    <text evidence="3">The monomer structure is formed from three repeating units (RUs) that share the same structure as one another. The monomer and the active site possess nearly threefold rotational symmetry, to the extent that the active site possesses three potential Ser-Lys catalytic dyads, but one of the 3 active site surfaces varies in composition suggesting it is involved in confering substrate specificity.</text>
</comment>
<keyword evidence="5" id="KW-1185">Reference proteome</keyword>
<feature type="region of interest" description="RU A" evidence="3">
    <location>
        <begin position="1"/>
        <end position="103"/>
    </location>
</feature>
<feature type="binding site" evidence="3">
    <location>
        <position position="350"/>
    </location>
    <ligand>
        <name>Mg(2+)</name>
        <dbReference type="ChEBI" id="CHEBI:18420"/>
        <note>structural</note>
    </ligand>
</feature>
<evidence type="ECO:0000256" key="1">
    <source>
        <dbReference type="ARBA" id="ARBA00010947"/>
    </source>
</evidence>
<dbReference type="InterPro" id="IPR043008">
    <property type="entry name" value="AtzD/Barbiturase_RUA"/>
</dbReference>
<protein>
    <recommendedName>
        <fullName evidence="3">Barbiturase</fullName>
        <ecNumber evidence="3">3.5.2.1</ecNumber>
    </recommendedName>
    <alternativeName>
        <fullName evidence="3">Barbituric acid hydrolase</fullName>
        <shortName evidence="3">BAH</shortName>
    </alternativeName>
</protein>
<comment type="similarity">
    <text evidence="1 3">Belongs to the cyclic amide hydrolase (CyAH) family.</text>
</comment>
<comment type="subunit">
    <text evidence="3">Homotetramer.</text>
</comment>
<feature type="binding site" evidence="3">
    <location>
        <position position="358"/>
    </location>
    <ligand>
        <name>Mg(2+)</name>
        <dbReference type="ChEBI" id="CHEBI:18420"/>
        <note>structural</note>
    </ligand>
</feature>
<keyword evidence="2 3" id="KW-0378">Hydrolase</keyword>
<proteinExistence type="inferred from homology"/>
<comment type="activity regulation">
    <text evidence="3">Inhibited by cyanuric acid.</text>
</comment>
<accession>A0A848DKE7</accession>
<dbReference type="InterPro" id="IPR014086">
    <property type="entry name" value="AtzD/Barbiturase"/>
</dbReference>
<comment type="function">
    <text evidence="3">Responsible for the hydrolysis of barbituric acid (2,4,6-trihydroxy-1,3-pyrimidine), an intermediate in the oxidative catabolism of pyrimidines. Catalyzes the hydrolytic opening of the pyrimidine ring of barbituric acid to yield ureidomalonic acid.</text>
</comment>
<dbReference type="GO" id="GO:0046872">
    <property type="term" value="F:metal ion binding"/>
    <property type="evidence" value="ECO:0007669"/>
    <property type="project" value="UniProtKB-UniRule"/>
</dbReference>
<dbReference type="Gene3D" id="3.30.1330.180">
    <property type="entry name" value="Cyanuric acid hydrolase/Barbiturase, RU B"/>
    <property type="match status" value="1"/>
</dbReference>
<evidence type="ECO:0000313" key="4">
    <source>
        <dbReference type="EMBL" id="NMH93023.1"/>
    </source>
</evidence>
<dbReference type="Pfam" id="PF09663">
    <property type="entry name" value="Amido_AtzD_TrzD"/>
    <property type="match status" value="1"/>
</dbReference>
<feature type="binding site" evidence="3">
    <location>
        <position position="194"/>
    </location>
    <ligand>
        <name>substrate</name>
    </ligand>
</feature>
<dbReference type="InterPro" id="IPR043007">
    <property type="entry name" value="AtzD/Barbiturase_RUC"/>
</dbReference>
<comment type="caution">
    <text evidence="3">Lacks conserved residue(s) required for the propagation of feature annotation.</text>
</comment>
<feature type="region of interest" description="RU C" evidence="3">
    <location>
        <begin position="253"/>
        <end position="368"/>
    </location>
</feature>
<comment type="catalytic activity">
    <reaction evidence="3">
        <text>barbiturate + H2O = 3-oxo-3-ureidopropanoate</text>
        <dbReference type="Rhea" id="RHEA:18653"/>
        <dbReference type="ChEBI" id="CHEBI:15377"/>
        <dbReference type="ChEBI" id="CHEBI:58775"/>
        <dbReference type="ChEBI" id="CHEBI:77938"/>
        <dbReference type="EC" id="3.5.2.1"/>
    </reaction>
</comment>
<dbReference type="HAMAP" id="MF_01989">
    <property type="entry name" value="Cyc_amidohydrol"/>
    <property type="match status" value="1"/>
</dbReference>
<feature type="binding site" evidence="3">
    <location>
        <begin position="83"/>
        <end position="84"/>
    </location>
    <ligand>
        <name>substrate</name>
    </ligand>
</feature>
<comment type="caution">
    <text evidence="4">The sequence shown here is derived from an EMBL/GenBank/DDBJ whole genome shotgun (WGS) entry which is preliminary data.</text>
</comment>
<dbReference type="NCBIfam" id="TIGR02714">
    <property type="entry name" value="amido_AtzD_TrzD"/>
    <property type="match status" value="1"/>
</dbReference>
<dbReference type="GO" id="GO:0047694">
    <property type="term" value="F:barbiturase activity"/>
    <property type="evidence" value="ECO:0007669"/>
    <property type="project" value="UniProtKB-UniRule"/>
</dbReference>
<feature type="binding site" evidence="3">
    <location>
        <position position="355"/>
    </location>
    <ligand>
        <name>Mg(2+)</name>
        <dbReference type="ChEBI" id="CHEBI:18420"/>
        <note>structural</note>
    </ligand>
</feature>
<keyword evidence="3" id="KW-0479">Metal-binding</keyword>
<dbReference type="AlphaFoldDB" id="A0A848DKE7"/>
<dbReference type="RefSeq" id="WP_169413726.1">
    <property type="nucleotide sequence ID" value="NZ_JAAXKZ010000055.1"/>
</dbReference>
<name>A0A848DKE7_9PSEU</name>
<dbReference type="Gene3D" id="3.30.1330.160">
    <property type="entry name" value="Cyanuric acid hydrolase/Barbituras, RU C"/>
    <property type="match status" value="1"/>
</dbReference>
<feature type="active site" description="Nucleophile" evidence="3">
    <location>
        <position position="230"/>
    </location>
</feature>
<evidence type="ECO:0000256" key="3">
    <source>
        <dbReference type="HAMAP-Rule" id="MF_01989"/>
    </source>
</evidence>
<keyword evidence="3" id="KW-0460">Magnesium</keyword>
<organism evidence="4 5">
    <name type="scientific">Pseudonocardia bannensis</name>
    <dbReference type="NCBI Taxonomy" id="630973"/>
    <lineage>
        <taxon>Bacteria</taxon>
        <taxon>Bacillati</taxon>
        <taxon>Actinomycetota</taxon>
        <taxon>Actinomycetes</taxon>
        <taxon>Pseudonocardiales</taxon>
        <taxon>Pseudonocardiaceae</taxon>
        <taxon>Pseudonocardia</taxon>
    </lineage>
</organism>
<feature type="binding site" evidence="3">
    <location>
        <begin position="230"/>
        <end position="231"/>
    </location>
    <ligand>
        <name>substrate</name>
    </ligand>
</feature>
<feature type="binding site" evidence="3">
    <location>
        <position position="328"/>
    </location>
    <ligand>
        <name>substrate</name>
    </ligand>
</feature>
<sequence length="368" mass="38825">MPQPIEVRKVPILSVSDASGLEQLIDDGVLEADRVVAVIGKTEGNGGVNDYTRIIADRAFREVLVAKGTRSVEEVAAIPIVWSGGTDGVLSPHATIFATIPAEQAVQTDEPRLSVGFAMSETLQPEDIGRSAMIRKVADAVKVAMERAGITDVADVHYVQTKTPLLTIHTIRDAKSRGKTVWTEHTHESMDLSNGCTALGIAVALGEIEMPTDADVMHNRELFSSVASCSSGVELDRAQVVVVGNVRGVGGRYRIGHSVMADALDADGIWRAIKDAGLDLPERPHPGDLDGRLVNVFLKCEASQDGSVRGRRNAMLDDSDVHWHRQIKACVGGVAGSVTGDPAAFVSVSAAHQGPDGGGPVAAIVAVN</sequence>
<dbReference type="Proteomes" id="UP000586918">
    <property type="component" value="Unassembled WGS sequence"/>
</dbReference>
<gene>
    <name evidence="4" type="ORF">HF519_15870</name>
</gene>
<feature type="site" description="Important for substrate specificity" evidence="3">
    <location>
        <position position="324"/>
    </location>
</feature>
<dbReference type="EMBL" id="JAAXKZ010000055">
    <property type="protein sequence ID" value="NMH93023.1"/>
    <property type="molecule type" value="Genomic_DNA"/>
</dbReference>
<evidence type="ECO:0000313" key="5">
    <source>
        <dbReference type="Proteomes" id="UP000586918"/>
    </source>
</evidence>
<feature type="active site" evidence="3">
    <location>
        <position position="162"/>
    </location>
</feature>
<dbReference type="EC" id="3.5.2.1" evidence="3"/>
<feature type="binding site" evidence="3">
    <location>
        <position position="353"/>
    </location>
    <ligand>
        <name>Mg(2+)</name>
        <dbReference type="ChEBI" id="CHEBI:18420"/>
        <note>structural</note>
    </ligand>
</feature>
<feature type="binding site" evidence="3">
    <location>
        <position position="301"/>
    </location>
    <ligand>
        <name>Mg(2+)</name>
        <dbReference type="ChEBI" id="CHEBI:18420"/>
        <note>structural</note>
    </ligand>
</feature>
<dbReference type="GO" id="GO:0006212">
    <property type="term" value="P:uracil catabolic process"/>
    <property type="evidence" value="ECO:0007669"/>
    <property type="project" value="UniProtKB-UniRule"/>
</dbReference>
<reference evidence="4 5" key="1">
    <citation type="submission" date="2020-04" db="EMBL/GenBank/DDBJ databases">
        <authorList>
            <person name="Klaysubun C."/>
            <person name="Duangmal K."/>
            <person name="Lipun K."/>
        </authorList>
    </citation>
    <scope>NUCLEOTIDE SEQUENCE [LARGE SCALE GENOMIC DNA]</scope>
    <source>
        <strain evidence="4 5">DSM 45300</strain>
    </source>
</reference>
<dbReference type="InterPro" id="IPR043006">
    <property type="entry name" value="AtzD/Barbiturase_RUB"/>
</dbReference>